<keyword evidence="2" id="KW-0732">Signal</keyword>
<evidence type="ECO:0000256" key="2">
    <source>
        <dbReference type="SAM" id="SignalP"/>
    </source>
</evidence>
<evidence type="ECO:0000313" key="3">
    <source>
        <dbReference type="EMBL" id="KAF5673298.1"/>
    </source>
</evidence>
<dbReference type="EMBL" id="JAAGWQ010000054">
    <property type="protein sequence ID" value="KAF5673298.1"/>
    <property type="molecule type" value="Genomic_DNA"/>
</dbReference>
<name>A0A8H5TN59_FUSHE</name>
<dbReference type="OrthoDB" id="2507140at2759"/>
<feature type="signal peptide" evidence="2">
    <location>
        <begin position="1"/>
        <end position="16"/>
    </location>
</feature>
<proteinExistence type="predicted"/>
<gene>
    <name evidence="3" type="ORF">FHETE_3422</name>
</gene>
<feature type="region of interest" description="Disordered" evidence="1">
    <location>
        <begin position="109"/>
        <end position="137"/>
    </location>
</feature>
<protein>
    <submittedName>
        <fullName evidence="3">CFEM domain-containing protein</fullName>
    </submittedName>
</protein>
<keyword evidence="4" id="KW-1185">Reference proteome</keyword>
<organism evidence="3 4">
    <name type="scientific">Fusarium heterosporum</name>
    <dbReference type="NCBI Taxonomy" id="42747"/>
    <lineage>
        <taxon>Eukaryota</taxon>
        <taxon>Fungi</taxon>
        <taxon>Dikarya</taxon>
        <taxon>Ascomycota</taxon>
        <taxon>Pezizomycotina</taxon>
        <taxon>Sordariomycetes</taxon>
        <taxon>Hypocreomycetidae</taxon>
        <taxon>Hypocreales</taxon>
        <taxon>Nectriaceae</taxon>
        <taxon>Fusarium</taxon>
        <taxon>Fusarium heterosporum species complex</taxon>
    </lineage>
</organism>
<comment type="caution">
    <text evidence="3">The sequence shown here is derived from an EMBL/GenBank/DDBJ whole genome shotgun (WGS) entry which is preliminary data.</text>
</comment>
<sequence>MKFFWSLALFAAAASAQSVTDSDAASPSASGGCDAEYIVKRCLETENAKVEACKATDWDCLCAAYEAVATCYNNCPDDVRAGSAKGQVQINCVNASLYGTATKVTATKTGSASSTADASDATATESEADKTSTATDSAAAAQNTNSAADKARNTAGVLLAVAGVVAAIL</sequence>
<evidence type="ECO:0000313" key="4">
    <source>
        <dbReference type="Proteomes" id="UP000567885"/>
    </source>
</evidence>
<dbReference type="AlphaFoldDB" id="A0A8H5TN59"/>
<reference evidence="3 4" key="1">
    <citation type="submission" date="2020-05" db="EMBL/GenBank/DDBJ databases">
        <title>Identification and distribution of gene clusters putatively required for synthesis of sphingolipid metabolism inhibitors in phylogenetically diverse species of the filamentous fungus Fusarium.</title>
        <authorList>
            <person name="Kim H.-S."/>
            <person name="Busman M."/>
            <person name="Brown D.W."/>
            <person name="Divon H."/>
            <person name="Uhlig S."/>
            <person name="Proctor R.H."/>
        </authorList>
    </citation>
    <scope>NUCLEOTIDE SEQUENCE [LARGE SCALE GENOMIC DNA]</scope>
    <source>
        <strain evidence="3 4">NRRL 20693</strain>
    </source>
</reference>
<evidence type="ECO:0000256" key="1">
    <source>
        <dbReference type="SAM" id="MobiDB-lite"/>
    </source>
</evidence>
<dbReference type="Proteomes" id="UP000567885">
    <property type="component" value="Unassembled WGS sequence"/>
</dbReference>
<accession>A0A8H5TN59</accession>
<feature type="chain" id="PRO_5034819683" evidence="2">
    <location>
        <begin position="17"/>
        <end position="169"/>
    </location>
</feature>